<dbReference type="EMBL" id="CAJVPY010054579">
    <property type="protein sequence ID" value="CAG8816938.1"/>
    <property type="molecule type" value="Genomic_DNA"/>
</dbReference>
<feature type="non-terminal residue" evidence="1">
    <location>
        <position position="87"/>
    </location>
</feature>
<name>A0A9N9K8D0_9GLOM</name>
<accession>A0A9N9K8D0</accession>
<gene>
    <name evidence="1" type="ORF">DERYTH_LOCUS26356</name>
</gene>
<dbReference type="Proteomes" id="UP000789405">
    <property type="component" value="Unassembled WGS sequence"/>
</dbReference>
<comment type="caution">
    <text evidence="1">The sequence shown here is derived from an EMBL/GenBank/DDBJ whole genome shotgun (WGS) entry which is preliminary data.</text>
</comment>
<keyword evidence="2" id="KW-1185">Reference proteome</keyword>
<feature type="non-terminal residue" evidence="1">
    <location>
        <position position="1"/>
    </location>
</feature>
<evidence type="ECO:0000313" key="1">
    <source>
        <dbReference type="EMBL" id="CAG8816938.1"/>
    </source>
</evidence>
<organism evidence="1 2">
    <name type="scientific">Dentiscutata erythropus</name>
    <dbReference type="NCBI Taxonomy" id="1348616"/>
    <lineage>
        <taxon>Eukaryota</taxon>
        <taxon>Fungi</taxon>
        <taxon>Fungi incertae sedis</taxon>
        <taxon>Mucoromycota</taxon>
        <taxon>Glomeromycotina</taxon>
        <taxon>Glomeromycetes</taxon>
        <taxon>Diversisporales</taxon>
        <taxon>Gigasporaceae</taxon>
        <taxon>Dentiscutata</taxon>
    </lineage>
</organism>
<dbReference type="AlphaFoldDB" id="A0A9N9K8D0"/>
<sequence length="87" mass="10195">PNLYKLIDSLDQNELINIQDYIDSISPQWQSVIEKKFNTIINKIKSLPDNEILKIESLINIMTYSKDKVKGEIILPYLQKKAIEFLE</sequence>
<evidence type="ECO:0000313" key="2">
    <source>
        <dbReference type="Proteomes" id="UP000789405"/>
    </source>
</evidence>
<proteinExistence type="predicted"/>
<reference evidence="1" key="1">
    <citation type="submission" date="2021-06" db="EMBL/GenBank/DDBJ databases">
        <authorList>
            <person name="Kallberg Y."/>
            <person name="Tangrot J."/>
            <person name="Rosling A."/>
        </authorList>
    </citation>
    <scope>NUCLEOTIDE SEQUENCE</scope>
    <source>
        <strain evidence="1">MA453B</strain>
    </source>
</reference>
<dbReference type="OrthoDB" id="2368423at2759"/>
<protein>
    <submittedName>
        <fullName evidence="1">19279_t:CDS:1</fullName>
    </submittedName>
</protein>